<organism evidence="1 2">
    <name type="scientific">Parasphingopyxis lamellibrachiae</name>
    <dbReference type="NCBI Taxonomy" id="680125"/>
    <lineage>
        <taxon>Bacteria</taxon>
        <taxon>Pseudomonadati</taxon>
        <taxon>Pseudomonadota</taxon>
        <taxon>Alphaproteobacteria</taxon>
        <taxon>Sphingomonadales</taxon>
        <taxon>Sphingomonadaceae</taxon>
        <taxon>Parasphingopyxis</taxon>
    </lineage>
</organism>
<protein>
    <submittedName>
        <fullName evidence="1">PaiB family negative transcriptional regulator</fullName>
    </submittedName>
</protein>
<comment type="caution">
    <text evidence="1">The sequence shown here is derived from an EMBL/GenBank/DDBJ whole genome shotgun (WGS) entry which is preliminary data.</text>
</comment>
<dbReference type="InterPro" id="IPR007396">
    <property type="entry name" value="TR_PAI2-type"/>
</dbReference>
<reference evidence="1 2" key="1">
    <citation type="submission" date="2018-07" db="EMBL/GenBank/DDBJ databases">
        <title>Genomic Encyclopedia of Type Strains, Phase IV (KMG-IV): sequencing the most valuable type-strain genomes for metagenomic binning, comparative biology and taxonomic classification.</title>
        <authorList>
            <person name="Goeker M."/>
        </authorList>
    </citation>
    <scope>NUCLEOTIDE SEQUENCE [LARGE SCALE GENOMIC DNA]</scope>
    <source>
        <strain evidence="1 2">DSM 26725</strain>
    </source>
</reference>
<proteinExistence type="predicted"/>
<name>A0A3D9FIJ2_9SPHN</name>
<dbReference type="InterPro" id="IPR012349">
    <property type="entry name" value="Split_barrel_FMN-bd"/>
</dbReference>
<dbReference type="RefSeq" id="WP_116236277.1">
    <property type="nucleotide sequence ID" value="NZ_QRDP01000004.1"/>
</dbReference>
<accession>A0A3D9FIJ2</accession>
<dbReference type="Proteomes" id="UP000256310">
    <property type="component" value="Unassembled WGS sequence"/>
</dbReference>
<evidence type="ECO:0000313" key="1">
    <source>
        <dbReference type="EMBL" id="RED16931.1"/>
    </source>
</evidence>
<dbReference type="Gene3D" id="2.30.110.10">
    <property type="entry name" value="Electron Transport, Fmn-binding Protein, Chain A"/>
    <property type="match status" value="1"/>
</dbReference>
<dbReference type="PANTHER" id="PTHR35802:SF1">
    <property type="entry name" value="PROTEASE SYNTHASE AND SPORULATION PROTEIN PAI 2"/>
    <property type="match status" value="1"/>
</dbReference>
<gene>
    <name evidence="1" type="ORF">DFR46_1965</name>
</gene>
<evidence type="ECO:0000313" key="2">
    <source>
        <dbReference type="Proteomes" id="UP000256310"/>
    </source>
</evidence>
<keyword evidence="2" id="KW-1185">Reference proteome</keyword>
<dbReference type="EMBL" id="QRDP01000004">
    <property type="protein sequence ID" value="RED16931.1"/>
    <property type="molecule type" value="Genomic_DNA"/>
</dbReference>
<dbReference type="PIRSF" id="PIRSF010372">
    <property type="entry name" value="PaiB"/>
    <property type="match status" value="1"/>
</dbReference>
<dbReference type="OrthoDB" id="9794948at2"/>
<dbReference type="SUPFAM" id="SSF50475">
    <property type="entry name" value="FMN-binding split barrel"/>
    <property type="match status" value="1"/>
</dbReference>
<dbReference type="Pfam" id="PF04299">
    <property type="entry name" value="FMN_bind_2"/>
    <property type="match status" value="1"/>
</dbReference>
<dbReference type="PANTHER" id="PTHR35802">
    <property type="entry name" value="PROTEASE SYNTHASE AND SPORULATION PROTEIN PAI 2"/>
    <property type="match status" value="1"/>
</dbReference>
<sequence>MHPNTQFHWQDREAMADFIGALGFGMVFAETPHGPRVAHVPAILEEGRLLFHLAKGNALSKHLDGQSALFLFNGPDAYVSPDWYGEPDQVPTWNYVSVELEGPVSTLSRDELVAQIDGLSATQEARFDKTPWTRAKMRDGLFEKMLGGIAGFALEPKAWRGTTKLGQNKSAEAISSAADAIEVNGRPAIAHWMRNLST</sequence>
<dbReference type="AlphaFoldDB" id="A0A3D9FIJ2"/>